<proteinExistence type="predicted"/>
<evidence type="ECO:0000313" key="1">
    <source>
        <dbReference type="EMBL" id="CCD13532.1"/>
    </source>
</evidence>
<organism evidence="1 2">
    <name type="scientific">Trypanosoma congolense (strain IL3000)</name>
    <dbReference type="NCBI Taxonomy" id="1068625"/>
    <lineage>
        <taxon>Eukaryota</taxon>
        <taxon>Discoba</taxon>
        <taxon>Euglenozoa</taxon>
        <taxon>Kinetoplastea</taxon>
        <taxon>Metakinetoplastina</taxon>
        <taxon>Trypanosomatida</taxon>
        <taxon>Trypanosomatidae</taxon>
        <taxon>Trypanosoma</taxon>
        <taxon>Nannomonas</taxon>
    </lineage>
</organism>
<reference evidence="2" key="1">
    <citation type="submission" date="2011-07" db="EMBL/GenBank/DDBJ databases">
        <title>Divergent evolution of antigenic variation in African trypanosomes.</title>
        <authorList>
            <person name="Jackson A.P."/>
            <person name="Berry A."/>
            <person name="Allison H.C."/>
            <person name="Burton P."/>
            <person name="Anderson J."/>
            <person name="Aslett M."/>
            <person name="Brown R."/>
            <person name="Corton N."/>
            <person name="Harris D."/>
            <person name="Hauser H."/>
            <person name="Gamble J."/>
            <person name="Gilderthorp R."/>
            <person name="McQuillan J."/>
            <person name="Quail M.A."/>
            <person name="Sanders M."/>
            <person name="Van Tonder A."/>
            <person name="Ginger M.L."/>
            <person name="Donelson J.E."/>
            <person name="Field M.C."/>
            <person name="Barry J.D."/>
            <person name="Berriman M."/>
            <person name="Hertz-Fowler C."/>
        </authorList>
    </citation>
    <scope>NUCLEOTIDE SEQUENCE [LARGE SCALE GENOMIC DNA]</scope>
    <source>
        <strain evidence="2">IL3000</strain>
    </source>
</reference>
<keyword evidence="2" id="KW-1185">Reference proteome</keyword>
<comment type="caution">
    <text evidence="1">The sequence shown here is derived from an EMBL/GenBank/DDBJ whole genome shotgun (WGS) entry which is preliminary data.</text>
</comment>
<sequence length="148" mass="16852">MKPAPQGECNKEKHTPLRMCGVAYCLKYSLSDGIPQQMFVVPQLSPSIFTLFDKGNIISKKSAYFRRFLEKSDSLSSPCSSLIMLLPSPQNFSSSTERLSSDKFPLRELACMVEYSLLNSVHHFDIDKQEGNIQWGEKCTSMRERVVY</sequence>
<gene>
    <name evidence="1" type="ORF">TCIL3000_0_42770</name>
</gene>
<name>F9W8J9_TRYCI</name>
<accession>F9W8J9</accession>
<dbReference type="Proteomes" id="UP000000702">
    <property type="component" value="Unassembled WGS sequence"/>
</dbReference>
<reference evidence="1 2" key="2">
    <citation type="journal article" date="2012" name="Proc. Natl. Acad. Sci. U.S.A.">
        <title>Antigenic diversity is generated by distinct evolutionary mechanisms in African trypanosome species.</title>
        <authorList>
            <person name="Jackson A.P."/>
            <person name="Berry A."/>
            <person name="Aslett M."/>
            <person name="Allison H.C."/>
            <person name="Burton P."/>
            <person name="Vavrova-Anderson J."/>
            <person name="Brown R."/>
            <person name="Browne H."/>
            <person name="Corton N."/>
            <person name="Hauser H."/>
            <person name="Gamble J."/>
            <person name="Gilderthorp R."/>
            <person name="Marcello L."/>
            <person name="McQuillan J."/>
            <person name="Otto T.D."/>
            <person name="Quail M.A."/>
            <person name="Sanders M.J."/>
            <person name="van Tonder A."/>
            <person name="Ginger M.L."/>
            <person name="Field M.C."/>
            <person name="Barry J.D."/>
            <person name="Hertz-Fowler C."/>
            <person name="Berriman M."/>
        </authorList>
    </citation>
    <scope>NUCLEOTIDE SEQUENCE [LARGE SCALE GENOMIC DNA]</scope>
    <source>
        <strain evidence="1 2">IL3000</strain>
    </source>
</reference>
<dbReference type="EMBL" id="CAEQ01001175">
    <property type="protein sequence ID" value="CCD13532.1"/>
    <property type="molecule type" value="Genomic_DNA"/>
</dbReference>
<dbReference type="AlphaFoldDB" id="F9W8J9"/>
<evidence type="ECO:0000313" key="2">
    <source>
        <dbReference type="Proteomes" id="UP000000702"/>
    </source>
</evidence>
<protein>
    <submittedName>
        <fullName evidence="1">Uncharacterized protein</fullName>
    </submittedName>
</protein>